<feature type="domain" description="Retrotransposon gag" evidence="1">
    <location>
        <begin position="95"/>
        <end position="147"/>
    </location>
</feature>
<accession>A0A438JML7</accession>
<reference evidence="2 3" key="1">
    <citation type="journal article" date="2018" name="PLoS Genet.">
        <title>Population sequencing reveals clonal diversity and ancestral inbreeding in the grapevine cultivar Chardonnay.</title>
        <authorList>
            <person name="Roach M.J."/>
            <person name="Johnson D.L."/>
            <person name="Bohlmann J."/>
            <person name="van Vuuren H.J."/>
            <person name="Jones S.J."/>
            <person name="Pretorius I.S."/>
            <person name="Schmidt S.A."/>
            <person name="Borneman A.R."/>
        </authorList>
    </citation>
    <scope>NUCLEOTIDE SEQUENCE [LARGE SCALE GENOMIC DNA]</scope>
    <source>
        <strain evidence="3">cv. Chardonnay</strain>
        <tissue evidence="2">Leaf</tissue>
    </source>
</reference>
<evidence type="ECO:0000313" key="3">
    <source>
        <dbReference type="Proteomes" id="UP000288805"/>
    </source>
</evidence>
<dbReference type="Pfam" id="PF03732">
    <property type="entry name" value="Retrotrans_gag"/>
    <property type="match status" value="1"/>
</dbReference>
<proteinExistence type="predicted"/>
<name>A0A438JML7_VITVI</name>
<dbReference type="Proteomes" id="UP000288805">
    <property type="component" value="Unassembled WGS sequence"/>
</dbReference>
<sequence>MAYNKERIEALEVGLGGVQDGMQRLELGITDKLHHLEETINKLSKALLSTKNPSETTTTIGEKNPPVRTMRRTMTANRFSLPKWQSTTNNQKVSLTSFHLEGEANQWWQWLRRAYREEGRLVTWESFEEELWAHFDPTESEDFDEALSKV</sequence>
<dbReference type="EMBL" id="QGNW01000035">
    <property type="protein sequence ID" value="RVX10203.1"/>
    <property type="molecule type" value="Genomic_DNA"/>
</dbReference>
<protein>
    <recommendedName>
        <fullName evidence="1">Retrotransposon gag domain-containing protein</fullName>
    </recommendedName>
</protein>
<organism evidence="2 3">
    <name type="scientific">Vitis vinifera</name>
    <name type="common">Grape</name>
    <dbReference type="NCBI Taxonomy" id="29760"/>
    <lineage>
        <taxon>Eukaryota</taxon>
        <taxon>Viridiplantae</taxon>
        <taxon>Streptophyta</taxon>
        <taxon>Embryophyta</taxon>
        <taxon>Tracheophyta</taxon>
        <taxon>Spermatophyta</taxon>
        <taxon>Magnoliopsida</taxon>
        <taxon>eudicotyledons</taxon>
        <taxon>Gunneridae</taxon>
        <taxon>Pentapetalae</taxon>
        <taxon>rosids</taxon>
        <taxon>Vitales</taxon>
        <taxon>Vitaceae</taxon>
        <taxon>Viteae</taxon>
        <taxon>Vitis</taxon>
    </lineage>
</organism>
<evidence type="ECO:0000313" key="2">
    <source>
        <dbReference type="EMBL" id="RVX10203.1"/>
    </source>
</evidence>
<dbReference type="InterPro" id="IPR005162">
    <property type="entry name" value="Retrotrans_gag_dom"/>
</dbReference>
<dbReference type="AlphaFoldDB" id="A0A438JML7"/>
<evidence type="ECO:0000259" key="1">
    <source>
        <dbReference type="Pfam" id="PF03732"/>
    </source>
</evidence>
<comment type="caution">
    <text evidence="2">The sequence shown here is derived from an EMBL/GenBank/DDBJ whole genome shotgun (WGS) entry which is preliminary data.</text>
</comment>
<gene>
    <name evidence="2" type="ORF">CK203_016295</name>
</gene>